<comment type="catalytic activity">
    <reaction evidence="3">
        <text>a sn-glycero-3-phosphodiester + H2O = an alcohol + sn-glycerol 3-phosphate + H(+)</text>
        <dbReference type="Rhea" id="RHEA:12969"/>
        <dbReference type="ChEBI" id="CHEBI:15377"/>
        <dbReference type="ChEBI" id="CHEBI:15378"/>
        <dbReference type="ChEBI" id="CHEBI:30879"/>
        <dbReference type="ChEBI" id="CHEBI:57597"/>
        <dbReference type="ChEBI" id="CHEBI:83408"/>
        <dbReference type="EC" id="3.1.4.46"/>
    </reaction>
</comment>
<sequence>MSKFKVIAHRGNSARSPENTIASFDSALDAGFSHFETDVQLTSDGVPVILHDERLGRTTRGPEGNAPGPQGLVGEVSWVELARLDAGSWMSPEYAMQRVPLLAELLRRYRGRAHVHLELKSQQPELVAQVAEQLVSGGWVAAGGGSLLPGAVTWAAQNGAPMAATGASRGGDDDSIPVQVQAPCHPHFSAAGLTITSFHLHQLQRSRQMLPGLVHGWLIHELTEDRIQEALAAGLQQVCPRANVLTPSAVKRARAAGLSVRAWGVKDLTLLYRVVGCGCHGATVNWPAEAWQALAADAAQELAAAEAAAAEVAAGQAVVHGGPADR</sequence>
<gene>
    <name evidence="5" type="ORF">HYH02_002191</name>
</gene>
<evidence type="ECO:0000313" key="6">
    <source>
        <dbReference type="Proteomes" id="UP000613740"/>
    </source>
</evidence>
<dbReference type="PROSITE" id="PS51704">
    <property type="entry name" value="GP_PDE"/>
    <property type="match status" value="1"/>
</dbReference>
<dbReference type="SUPFAM" id="SSF51695">
    <property type="entry name" value="PLC-like phosphodiesterases"/>
    <property type="match status" value="2"/>
</dbReference>
<comment type="caution">
    <text evidence="5">The sequence shown here is derived from an EMBL/GenBank/DDBJ whole genome shotgun (WGS) entry which is preliminary data.</text>
</comment>
<dbReference type="GO" id="GO:0006071">
    <property type="term" value="P:glycerol metabolic process"/>
    <property type="evidence" value="ECO:0007669"/>
    <property type="project" value="UniProtKB-KW"/>
</dbReference>
<dbReference type="Proteomes" id="UP000613740">
    <property type="component" value="Unassembled WGS sequence"/>
</dbReference>
<reference evidence="5" key="1">
    <citation type="journal article" date="2020" name="bioRxiv">
        <title>Comparative genomics of Chlamydomonas.</title>
        <authorList>
            <person name="Craig R.J."/>
            <person name="Hasan A.R."/>
            <person name="Ness R.W."/>
            <person name="Keightley P.D."/>
        </authorList>
    </citation>
    <scope>NUCLEOTIDE SEQUENCE</scope>
    <source>
        <strain evidence="5">CCAP 11/173</strain>
    </source>
</reference>
<dbReference type="GO" id="GO:0006629">
    <property type="term" value="P:lipid metabolic process"/>
    <property type="evidence" value="ECO:0007669"/>
    <property type="project" value="InterPro"/>
</dbReference>
<dbReference type="EMBL" id="JAEHOD010000004">
    <property type="protein sequence ID" value="KAG2452846.1"/>
    <property type="molecule type" value="Genomic_DNA"/>
</dbReference>
<evidence type="ECO:0000259" key="4">
    <source>
        <dbReference type="PROSITE" id="PS51704"/>
    </source>
</evidence>
<evidence type="ECO:0000256" key="3">
    <source>
        <dbReference type="ARBA" id="ARBA00047512"/>
    </source>
</evidence>
<proteinExistence type="predicted"/>
<dbReference type="OrthoDB" id="1058301at2759"/>
<keyword evidence="2" id="KW-0319">Glycerol metabolism</keyword>
<name>A0A835WSJ6_9CHLO</name>
<dbReference type="Pfam" id="PF03009">
    <property type="entry name" value="GDPD"/>
    <property type="match status" value="2"/>
</dbReference>
<evidence type="ECO:0000313" key="5">
    <source>
        <dbReference type="EMBL" id="KAG2452846.1"/>
    </source>
</evidence>
<dbReference type="PANTHER" id="PTHR46211">
    <property type="entry name" value="GLYCEROPHOSPHORYL DIESTER PHOSPHODIESTERASE"/>
    <property type="match status" value="1"/>
</dbReference>
<dbReference type="Gene3D" id="3.20.20.190">
    <property type="entry name" value="Phosphatidylinositol (PI) phosphodiesterase"/>
    <property type="match status" value="1"/>
</dbReference>
<dbReference type="PANTHER" id="PTHR46211:SF14">
    <property type="entry name" value="GLYCEROPHOSPHODIESTER PHOSPHODIESTERASE"/>
    <property type="match status" value="1"/>
</dbReference>
<keyword evidence="6" id="KW-1185">Reference proteome</keyword>
<dbReference type="InterPro" id="IPR017946">
    <property type="entry name" value="PLC-like_Pdiesterase_TIM-brl"/>
</dbReference>
<dbReference type="GO" id="GO:0008889">
    <property type="term" value="F:glycerophosphodiester phosphodiesterase activity"/>
    <property type="evidence" value="ECO:0007669"/>
    <property type="project" value="UniProtKB-EC"/>
</dbReference>
<feature type="domain" description="GP-PDE" evidence="4">
    <location>
        <begin position="4"/>
        <end position="294"/>
    </location>
</feature>
<accession>A0A835WSJ6</accession>
<protein>
    <recommendedName>
        <fullName evidence="1">glycerophosphodiester phosphodiesterase</fullName>
        <ecNumber evidence="1">3.1.4.46</ecNumber>
    </recommendedName>
</protein>
<evidence type="ECO:0000256" key="1">
    <source>
        <dbReference type="ARBA" id="ARBA00012247"/>
    </source>
</evidence>
<dbReference type="EC" id="3.1.4.46" evidence="1"/>
<evidence type="ECO:0000256" key="2">
    <source>
        <dbReference type="ARBA" id="ARBA00022798"/>
    </source>
</evidence>
<dbReference type="AlphaFoldDB" id="A0A835WSJ6"/>
<organism evidence="5 6">
    <name type="scientific">Chlamydomonas schloesseri</name>
    <dbReference type="NCBI Taxonomy" id="2026947"/>
    <lineage>
        <taxon>Eukaryota</taxon>
        <taxon>Viridiplantae</taxon>
        <taxon>Chlorophyta</taxon>
        <taxon>core chlorophytes</taxon>
        <taxon>Chlorophyceae</taxon>
        <taxon>CS clade</taxon>
        <taxon>Chlamydomonadales</taxon>
        <taxon>Chlamydomonadaceae</taxon>
        <taxon>Chlamydomonas</taxon>
    </lineage>
</organism>
<dbReference type="InterPro" id="IPR030395">
    <property type="entry name" value="GP_PDE_dom"/>
</dbReference>